<evidence type="ECO:0000313" key="1">
    <source>
        <dbReference type="EMBL" id="AJB41434.1"/>
    </source>
</evidence>
<dbReference type="KEGG" id="tcb:TCARB_0362"/>
<dbReference type="AlphaFoldDB" id="A0A3G1A7Y7"/>
<accession>A0A3G1A7Y7</accession>
<proteinExistence type="predicted"/>
<protein>
    <submittedName>
        <fullName evidence="1">Uncharacterized protein</fullName>
    </submittedName>
</protein>
<dbReference type="Proteomes" id="UP000266720">
    <property type="component" value="Chromosome"/>
</dbReference>
<evidence type="ECO:0000313" key="2">
    <source>
        <dbReference type="Proteomes" id="UP000266720"/>
    </source>
</evidence>
<name>A0A3G1A7Y7_9CREN</name>
<dbReference type="GeneID" id="25405820"/>
<organism evidence="1 2">
    <name type="scientific">Thermofilum adornatum 1505</name>
    <dbReference type="NCBI Taxonomy" id="697581"/>
    <lineage>
        <taxon>Archaea</taxon>
        <taxon>Thermoproteota</taxon>
        <taxon>Thermoprotei</taxon>
        <taxon>Thermofilales</taxon>
        <taxon>Thermofilaceae</taxon>
        <taxon>Thermofilum</taxon>
    </lineage>
</organism>
<dbReference type="RefSeq" id="WP_052886533.1">
    <property type="nucleotide sequence ID" value="NZ_CP007493.1"/>
</dbReference>
<dbReference type="STRING" id="697581.TCARB_0362"/>
<reference evidence="2" key="1">
    <citation type="book" date="2010" name="EXTREMOPHILES" publisher="0:0-0">
        <title>Complete genome sequences of ten hyperthermophilic archaea reveal their metabolic capabilities and possible ecological roles.</title>
        <editorList>
            <person name="?"/>
        </editorList>
        <authorList>
            <person name="Ravin N.V."/>
            <person name="Mardanov A.V."/>
            <person name="Bonch-Osmolovskaya E.A."/>
            <person name="Skryabin K.G."/>
        </authorList>
    </citation>
    <scope>NUCLEOTIDE SEQUENCE [LARGE SCALE GENOMIC DNA]</scope>
    <source>
        <strain evidence="2">1505</strain>
    </source>
</reference>
<dbReference type="EMBL" id="CP007493">
    <property type="protein sequence ID" value="AJB41434.1"/>
    <property type="molecule type" value="Genomic_DNA"/>
</dbReference>
<gene>
    <name evidence="1" type="ORF">TCARB_0362</name>
</gene>
<sequence length="130" mass="14954">MDEFTRIVGWLTRIGESEVLLSEISRNNRKAREVVDLLGKYGLINYQKKGRFQLVSLSHKGLEAYRHILAARRVIYGEEITPREPPASRLPERSSEPEMGIETISELPSYLRDNPWLEVLASRSRGRVFG</sequence>